<reference evidence="5" key="1">
    <citation type="submission" date="2020-05" db="EMBL/GenBank/DDBJ databases">
        <authorList>
            <person name="Chiriac C."/>
            <person name="Salcher M."/>
            <person name="Ghai R."/>
            <person name="Kavagutti S V."/>
        </authorList>
    </citation>
    <scope>NUCLEOTIDE SEQUENCE</scope>
</reference>
<sequence>MSHPGVEIIAALMAESGIMTGSLEERRAAMSSGALAMPAPEGVKQQLVALGGRPAEWLIPEGVPEDAAVLYFHGGGYCLGSIDSHRDVVGRIAMSAGVRAVSLDYRLAPEDPFPAAVDDALAAYVELLELEFEPSRLCLAGDSAGGGLTVATLLAIRDSGLPMPAAAVCLSPWVDLTQSSPSCLDSSLSDPILNTEDLDLLAALYLGDTKPTTPLASPLWADDLSGMPPMLIEVGEDEPLLDDAASLAGRVGAAGCDVTLNIYSEMVHVFQIFPKEILPESEQSLQVIGAFIHKYLL</sequence>
<evidence type="ECO:0000313" key="5">
    <source>
        <dbReference type="EMBL" id="CAB4759678.1"/>
    </source>
</evidence>
<dbReference type="EMBL" id="CAFBMG010000049">
    <property type="protein sequence ID" value="CAB4900319.1"/>
    <property type="molecule type" value="Genomic_DNA"/>
</dbReference>
<dbReference type="InterPro" id="IPR013094">
    <property type="entry name" value="AB_hydrolase_3"/>
</dbReference>
<feature type="domain" description="Alpha/beta hydrolase fold-3" evidence="3">
    <location>
        <begin position="69"/>
        <end position="271"/>
    </location>
</feature>
<dbReference type="EMBL" id="CAEZSF010000123">
    <property type="protein sequence ID" value="CAB4544746.1"/>
    <property type="molecule type" value="Genomic_DNA"/>
</dbReference>
<evidence type="ECO:0000256" key="2">
    <source>
        <dbReference type="ARBA" id="ARBA00022801"/>
    </source>
</evidence>
<dbReference type="GO" id="GO:0004806">
    <property type="term" value="F:triacylglycerol lipase activity"/>
    <property type="evidence" value="ECO:0007669"/>
    <property type="project" value="TreeGrafter"/>
</dbReference>
<protein>
    <submittedName>
        <fullName evidence="5">Unannotated protein</fullName>
    </submittedName>
</protein>
<dbReference type="Pfam" id="PF07859">
    <property type="entry name" value="Abhydrolase_3"/>
    <property type="match status" value="1"/>
</dbReference>
<evidence type="ECO:0000259" key="3">
    <source>
        <dbReference type="Pfam" id="PF07859"/>
    </source>
</evidence>
<dbReference type="PROSITE" id="PS01173">
    <property type="entry name" value="LIPASE_GDXG_HIS"/>
    <property type="match status" value="1"/>
</dbReference>
<gene>
    <name evidence="4" type="ORF">UFOPK1358_01243</name>
    <name evidence="5" type="ORF">UFOPK2766_02142</name>
    <name evidence="6" type="ORF">UFOPK3519_00799</name>
</gene>
<keyword evidence="2" id="KW-0378">Hydrolase</keyword>
<organism evidence="5">
    <name type="scientific">freshwater metagenome</name>
    <dbReference type="NCBI Taxonomy" id="449393"/>
    <lineage>
        <taxon>unclassified sequences</taxon>
        <taxon>metagenomes</taxon>
        <taxon>ecological metagenomes</taxon>
    </lineage>
</organism>
<dbReference type="SUPFAM" id="SSF53474">
    <property type="entry name" value="alpha/beta-Hydrolases"/>
    <property type="match status" value="1"/>
</dbReference>
<proteinExistence type="inferred from homology"/>
<dbReference type="InterPro" id="IPR029058">
    <property type="entry name" value="AB_hydrolase_fold"/>
</dbReference>
<dbReference type="EMBL" id="CAEZYU010000143">
    <property type="protein sequence ID" value="CAB4759678.1"/>
    <property type="molecule type" value="Genomic_DNA"/>
</dbReference>
<dbReference type="PANTHER" id="PTHR48081:SF30">
    <property type="entry name" value="ACETYL-HYDROLASE LIPR-RELATED"/>
    <property type="match status" value="1"/>
</dbReference>
<comment type="similarity">
    <text evidence="1">Belongs to the 'GDXG' lipolytic enzyme family.</text>
</comment>
<dbReference type="InterPro" id="IPR033140">
    <property type="entry name" value="Lipase_GDXG_put_SER_AS"/>
</dbReference>
<dbReference type="PANTHER" id="PTHR48081">
    <property type="entry name" value="AB HYDROLASE SUPERFAMILY PROTEIN C4A8.06C"/>
    <property type="match status" value="1"/>
</dbReference>
<evidence type="ECO:0000256" key="1">
    <source>
        <dbReference type="ARBA" id="ARBA00010515"/>
    </source>
</evidence>
<dbReference type="AlphaFoldDB" id="A0A6J6UKU5"/>
<evidence type="ECO:0000313" key="6">
    <source>
        <dbReference type="EMBL" id="CAB4900319.1"/>
    </source>
</evidence>
<accession>A0A6J6UKU5</accession>
<dbReference type="Gene3D" id="3.40.50.1820">
    <property type="entry name" value="alpha/beta hydrolase"/>
    <property type="match status" value="1"/>
</dbReference>
<dbReference type="InterPro" id="IPR050300">
    <property type="entry name" value="GDXG_lipolytic_enzyme"/>
</dbReference>
<evidence type="ECO:0000313" key="4">
    <source>
        <dbReference type="EMBL" id="CAB4544746.1"/>
    </source>
</evidence>
<name>A0A6J6UKU5_9ZZZZ</name>
<dbReference type="InterPro" id="IPR002168">
    <property type="entry name" value="Lipase_GDXG_HIS_AS"/>
</dbReference>
<dbReference type="PROSITE" id="PS01174">
    <property type="entry name" value="LIPASE_GDXG_SER"/>
    <property type="match status" value="1"/>
</dbReference>